<evidence type="ECO:0000313" key="1">
    <source>
        <dbReference type="EMBL" id="GKT34481.1"/>
    </source>
</evidence>
<accession>A0ABQ5KPS1</accession>
<sequence length="12" mass="1259">SPFGYPLGPDLP</sequence>
<proteinExistence type="predicted"/>
<name>A0ABQ5KPS1_9EUKA</name>
<organism evidence="1 2">
    <name type="scientific">Aduncisulcus paluster</name>
    <dbReference type="NCBI Taxonomy" id="2918883"/>
    <lineage>
        <taxon>Eukaryota</taxon>
        <taxon>Metamonada</taxon>
        <taxon>Carpediemonas-like organisms</taxon>
        <taxon>Aduncisulcus</taxon>
    </lineage>
</organism>
<feature type="non-terminal residue" evidence="1">
    <location>
        <position position="1"/>
    </location>
</feature>
<dbReference type="Proteomes" id="UP001057375">
    <property type="component" value="Unassembled WGS sequence"/>
</dbReference>
<comment type="caution">
    <text evidence="1">The sequence shown here is derived from an EMBL/GenBank/DDBJ whole genome shotgun (WGS) entry which is preliminary data.</text>
</comment>
<gene>
    <name evidence="1" type="ORF">ADUPG1_002822</name>
</gene>
<reference evidence="1" key="1">
    <citation type="submission" date="2022-03" db="EMBL/GenBank/DDBJ databases">
        <title>Draft genome sequence of Aduncisulcus paluster, a free-living microaerophilic Fornicata.</title>
        <authorList>
            <person name="Yuyama I."/>
            <person name="Kume K."/>
            <person name="Tamura T."/>
            <person name="Inagaki Y."/>
            <person name="Hashimoto T."/>
        </authorList>
    </citation>
    <scope>NUCLEOTIDE SEQUENCE</scope>
    <source>
        <strain evidence="1">NY0171</strain>
    </source>
</reference>
<keyword evidence="2" id="KW-1185">Reference proteome</keyword>
<dbReference type="EMBL" id="BQXS01003514">
    <property type="protein sequence ID" value="GKT34481.1"/>
    <property type="molecule type" value="Genomic_DNA"/>
</dbReference>
<evidence type="ECO:0000313" key="2">
    <source>
        <dbReference type="Proteomes" id="UP001057375"/>
    </source>
</evidence>
<protein>
    <submittedName>
        <fullName evidence="1">Uncharacterized protein</fullName>
    </submittedName>
</protein>